<reference evidence="2 3" key="1">
    <citation type="submission" date="2020-12" db="EMBL/GenBank/DDBJ databases">
        <title>Draft genome sequences of nine environmental bacterial isolates colonizing plastic.</title>
        <authorList>
            <person name="Borre I."/>
            <person name="Sonnenschein E.C."/>
        </authorList>
    </citation>
    <scope>NUCLEOTIDE SEQUENCE [LARGE SCALE GENOMIC DNA]</scope>
    <source>
        <strain evidence="2 3">IB30</strain>
    </source>
</reference>
<dbReference type="EMBL" id="JAEILT010000005">
    <property type="protein sequence ID" value="MBJ2135811.1"/>
    <property type="molecule type" value="Genomic_DNA"/>
</dbReference>
<evidence type="ECO:0000256" key="1">
    <source>
        <dbReference type="SAM" id="MobiDB-lite"/>
    </source>
</evidence>
<sequence>MVKNYYDQFLGEENPIDNESAQVESGLEWIEFHPTARKAFEEINSLKKIKLRYIKGHTRKSHFKTKSLWHMSKAEVAERVGVKPQPLFNSNKFSEGLTKYYVKVVKDLENQVEKQISKEKKGLQHRSKSELKENTKDLSQKLDSIQKANCEQLFQKLLDEMPFDIRRKLGLV</sequence>
<evidence type="ECO:0000313" key="3">
    <source>
        <dbReference type="Proteomes" id="UP000649232"/>
    </source>
</evidence>
<protein>
    <submittedName>
        <fullName evidence="2">Uncharacterized protein</fullName>
    </submittedName>
</protein>
<organism evidence="2 3">
    <name type="scientific">Paraglaciecola chathamensis</name>
    <dbReference type="NCBI Taxonomy" id="368405"/>
    <lineage>
        <taxon>Bacteria</taxon>
        <taxon>Pseudomonadati</taxon>
        <taxon>Pseudomonadota</taxon>
        <taxon>Gammaproteobacteria</taxon>
        <taxon>Alteromonadales</taxon>
        <taxon>Alteromonadaceae</taxon>
        <taxon>Paraglaciecola</taxon>
    </lineage>
</organism>
<evidence type="ECO:0000313" key="2">
    <source>
        <dbReference type="EMBL" id="MBJ2135811.1"/>
    </source>
</evidence>
<dbReference type="Proteomes" id="UP000649232">
    <property type="component" value="Unassembled WGS sequence"/>
</dbReference>
<accession>A0ABS0WBI9</accession>
<name>A0ABS0WBI9_9ALTE</name>
<proteinExistence type="predicted"/>
<gene>
    <name evidence="2" type="ORF">JEU11_05025</name>
</gene>
<dbReference type="RefSeq" id="WP_198823888.1">
    <property type="nucleotide sequence ID" value="NZ_JAEILT010000005.1"/>
</dbReference>
<feature type="region of interest" description="Disordered" evidence="1">
    <location>
        <begin position="116"/>
        <end position="135"/>
    </location>
</feature>
<comment type="caution">
    <text evidence="2">The sequence shown here is derived from an EMBL/GenBank/DDBJ whole genome shotgun (WGS) entry which is preliminary data.</text>
</comment>